<dbReference type="OrthoDB" id="5588846at2759"/>
<dbReference type="PANTHER" id="PTHR47176:SF1">
    <property type="entry name" value="OS04G0577500 PROTEIN"/>
    <property type="match status" value="1"/>
</dbReference>
<dbReference type="SUPFAM" id="SSF51556">
    <property type="entry name" value="Metallo-dependent hydrolases"/>
    <property type="match status" value="1"/>
</dbReference>
<organism evidence="1 2">
    <name type="scientific">Vanilla planifolia</name>
    <name type="common">Vanilla</name>
    <dbReference type="NCBI Taxonomy" id="51239"/>
    <lineage>
        <taxon>Eukaryota</taxon>
        <taxon>Viridiplantae</taxon>
        <taxon>Streptophyta</taxon>
        <taxon>Embryophyta</taxon>
        <taxon>Tracheophyta</taxon>
        <taxon>Spermatophyta</taxon>
        <taxon>Magnoliopsida</taxon>
        <taxon>Liliopsida</taxon>
        <taxon>Asparagales</taxon>
        <taxon>Orchidaceae</taxon>
        <taxon>Vanilloideae</taxon>
        <taxon>Vanilleae</taxon>
        <taxon>Vanilla</taxon>
    </lineage>
</organism>
<protein>
    <recommendedName>
        <fullName evidence="3">TatD related DNase</fullName>
    </recommendedName>
</protein>
<dbReference type="GO" id="GO:0016788">
    <property type="term" value="F:hydrolase activity, acting on ester bonds"/>
    <property type="evidence" value="ECO:0007669"/>
    <property type="project" value="InterPro"/>
</dbReference>
<dbReference type="AlphaFoldDB" id="A0A835UXA0"/>
<dbReference type="EMBL" id="JADCNL010000005">
    <property type="protein sequence ID" value="KAG0479304.1"/>
    <property type="molecule type" value="Genomic_DNA"/>
</dbReference>
<sequence>MPIATSRIRESPFLAPHVIHTAVEAGVVRFAVNGVSEKDWHIVKQMGEQYSSVIPCFGLHPWYVTERSPLWLQSMKVFFATAPFAAVGEVGRFSFLIYLTGGDKKIDNLVLDGGELDVEEENL</sequence>
<dbReference type="Pfam" id="PF01026">
    <property type="entry name" value="TatD_DNase"/>
    <property type="match status" value="1"/>
</dbReference>
<evidence type="ECO:0000313" key="2">
    <source>
        <dbReference type="Proteomes" id="UP000636800"/>
    </source>
</evidence>
<dbReference type="Gene3D" id="3.20.20.140">
    <property type="entry name" value="Metal-dependent hydrolases"/>
    <property type="match status" value="1"/>
</dbReference>
<dbReference type="Proteomes" id="UP000636800">
    <property type="component" value="Chromosome 5"/>
</dbReference>
<dbReference type="InterPro" id="IPR032466">
    <property type="entry name" value="Metal_Hydrolase"/>
</dbReference>
<evidence type="ECO:0000313" key="1">
    <source>
        <dbReference type="EMBL" id="KAG0479304.1"/>
    </source>
</evidence>
<dbReference type="InterPro" id="IPR001130">
    <property type="entry name" value="TatD-like"/>
</dbReference>
<reference evidence="1 2" key="1">
    <citation type="journal article" date="2020" name="Nat. Food">
        <title>A phased Vanilla planifolia genome enables genetic improvement of flavour and production.</title>
        <authorList>
            <person name="Hasing T."/>
            <person name="Tang H."/>
            <person name="Brym M."/>
            <person name="Khazi F."/>
            <person name="Huang T."/>
            <person name="Chambers A.H."/>
        </authorList>
    </citation>
    <scope>NUCLEOTIDE SEQUENCE [LARGE SCALE GENOMIC DNA]</scope>
    <source>
        <tissue evidence="1">Leaf</tissue>
    </source>
</reference>
<gene>
    <name evidence="1" type="ORF">HPP92_010162</name>
</gene>
<evidence type="ECO:0008006" key="3">
    <source>
        <dbReference type="Google" id="ProtNLM"/>
    </source>
</evidence>
<name>A0A835UXA0_VANPL</name>
<comment type="caution">
    <text evidence="1">The sequence shown here is derived from an EMBL/GenBank/DDBJ whole genome shotgun (WGS) entry which is preliminary data.</text>
</comment>
<proteinExistence type="predicted"/>
<keyword evidence="2" id="KW-1185">Reference proteome</keyword>
<accession>A0A835UXA0</accession>
<dbReference type="PANTHER" id="PTHR47176">
    <property type="entry name" value="OSJNBA0020J04.13 PROTEIN"/>
    <property type="match status" value="1"/>
</dbReference>